<dbReference type="AlphaFoldDB" id="A0A2T0GSF4"/>
<reference evidence="1 2" key="1">
    <citation type="submission" date="2018-03" db="EMBL/GenBank/DDBJ databases">
        <title>Actinopolyspora mortivallis from Sahara, screening for active biomolecules.</title>
        <authorList>
            <person name="Selama O."/>
            <person name="Wellington E.M.H."/>
            <person name="Hacene H."/>
        </authorList>
    </citation>
    <scope>NUCLEOTIDE SEQUENCE [LARGE SCALE GENOMIC DNA]</scope>
    <source>
        <strain evidence="1 2">M5A</strain>
    </source>
</reference>
<sequence>MVALHGISGGAELEDCARLARALGERAVPFCPLVRPSVLDDPAVAEWVARRAGLGDAVALHGVGGTPGLGRAPHSLPEHEARLWLSAALLPFERLGLRVVSFAATGDRVSAGFLRALRDSGFVVCASPAGLWDLWSGGTRRVPTRGLAGGRWPWSRARPGARRACAGGGAPVRLAVSAADLC</sequence>
<keyword evidence="2" id="KW-1185">Reference proteome</keyword>
<name>A0A2T0GSF4_ACTMO</name>
<dbReference type="STRING" id="1050202.GCA_000384035_03774"/>
<dbReference type="Proteomes" id="UP000239352">
    <property type="component" value="Unassembled WGS sequence"/>
</dbReference>
<evidence type="ECO:0008006" key="3">
    <source>
        <dbReference type="Google" id="ProtNLM"/>
    </source>
</evidence>
<evidence type="ECO:0000313" key="2">
    <source>
        <dbReference type="Proteomes" id="UP000239352"/>
    </source>
</evidence>
<dbReference type="EMBL" id="PVSR01000044">
    <property type="protein sequence ID" value="PRW62030.1"/>
    <property type="molecule type" value="Genomic_DNA"/>
</dbReference>
<organism evidence="1 2">
    <name type="scientific">Actinopolyspora mortivallis</name>
    <dbReference type="NCBI Taxonomy" id="33906"/>
    <lineage>
        <taxon>Bacteria</taxon>
        <taxon>Bacillati</taxon>
        <taxon>Actinomycetota</taxon>
        <taxon>Actinomycetes</taxon>
        <taxon>Actinopolysporales</taxon>
        <taxon>Actinopolysporaceae</taxon>
        <taxon>Actinopolyspora</taxon>
    </lineage>
</organism>
<proteinExistence type="predicted"/>
<comment type="caution">
    <text evidence="1">The sequence shown here is derived from an EMBL/GenBank/DDBJ whole genome shotgun (WGS) entry which is preliminary data.</text>
</comment>
<evidence type="ECO:0000313" key="1">
    <source>
        <dbReference type="EMBL" id="PRW62030.1"/>
    </source>
</evidence>
<dbReference type="InParanoid" id="A0A2T0GSF4"/>
<feature type="non-terminal residue" evidence="1">
    <location>
        <position position="182"/>
    </location>
</feature>
<protein>
    <recommendedName>
        <fullName evidence="3">DUF2334 domain-containing protein</fullName>
    </recommendedName>
</protein>
<gene>
    <name evidence="1" type="ORF">CEP50_17460</name>
</gene>
<accession>A0A2T0GSF4</accession>